<sequence length="90" mass="10207">MSRFLKFNSYARSSVRLGGFLATSYALEHPDRVRHLVLVDPWGFPEKPLFLSTFKIRPVGWIRAVATVVSMFNPLSALRAAGPYGFFFLL</sequence>
<evidence type="ECO:0000256" key="1">
    <source>
        <dbReference type="ARBA" id="ARBA00038097"/>
    </source>
</evidence>
<organism evidence="2 3">
    <name type="scientific">Parascaris equorum</name>
    <name type="common">Equine roundworm</name>
    <dbReference type="NCBI Taxonomy" id="6256"/>
    <lineage>
        <taxon>Eukaryota</taxon>
        <taxon>Metazoa</taxon>
        <taxon>Ecdysozoa</taxon>
        <taxon>Nematoda</taxon>
        <taxon>Chromadorea</taxon>
        <taxon>Rhabditida</taxon>
        <taxon>Spirurina</taxon>
        <taxon>Ascaridomorpha</taxon>
        <taxon>Ascaridoidea</taxon>
        <taxon>Ascarididae</taxon>
        <taxon>Parascaris</taxon>
    </lineage>
</organism>
<dbReference type="Gene3D" id="3.40.50.1820">
    <property type="entry name" value="alpha/beta hydrolase"/>
    <property type="match status" value="1"/>
</dbReference>
<dbReference type="GO" id="GO:0005739">
    <property type="term" value="C:mitochondrion"/>
    <property type="evidence" value="ECO:0007669"/>
    <property type="project" value="TreeGrafter"/>
</dbReference>
<dbReference type="WBParaSite" id="PEQ_0000612001-mRNA-1">
    <property type="protein sequence ID" value="PEQ_0000612001-mRNA-1"/>
    <property type="gene ID" value="PEQ_0000612001"/>
</dbReference>
<dbReference type="GO" id="GO:0005811">
    <property type="term" value="C:lipid droplet"/>
    <property type="evidence" value="ECO:0007669"/>
    <property type="project" value="TreeGrafter"/>
</dbReference>
<evidence type="ECO:0000313" key="2">
    <source>
        <dbReference type="Proteomes" id="UP000887564"/>
    </source>
</evidence>
<dbReference type="GO" id="GO:0042171">
    <property type="term" value="F:lysophosphatidic acid acyltransferase activity"/>
    <property type="evidence" value="ECO:0007669"/>
    <property type="project" value="TreeGrafter"/>
</dbReference>
<keyword evidence="2" id="KW-1185">Reference proteome</keyword>
<dbReference type="PANTHER" id="PTHR42886">
    <property type="entry name" value="RE40534P-RELATED"/>
    <property type="match status" value="1"/>
</dbReference>
<comment type="similarity">
    <text evidence="1">Belongs to the peptidase S33 family. ABHD4/ABHD5 subfamily.</text>
</comment>
<name>A0A914RIH7_PAREQ</name>
<protein>
    <submittedName>
        <fullName evidence="3">AB hydrolase-1 domain-containing protein</fullName>
    </submittedName>
</protein>
<dbReference type="AlphaFoldDB" id="A0A914RIH7"/>
<dbReference type="PANTHER" id="PTHR42886:SF29">
    <property type="entry name" value="PUMMELIG, ISOFORM A"/>
    <property type="match status" value="1"/>
</dbReference>
<evidence type="ECO:0000313" key="3">
    <source>
        <dbReference type="WBParaSite" id="PEQ_0000612001-mRNA-1"/>
    </source>
</evidence>
<dbReference type="GO" id="GO:0052689">
    <property type="term" value="F:carboxylic ester hydrolase activity"/>
    <property type="evidence" value="ECO:0007669"/>
    <property type="project" value="TreeGrafter"/>
</dbReference>
<dbReference type="SUPFAM" id="SSF53474">
    <property type="entry name" value="alpha/beta-Hydrolases"/>
    <property type="match status" value="1"/>
</dbReference>
<proteinExistence type="inferred from homology"/>
<accession>A0A914RIH7</accession>
<dbReference type="Proteomes" id="UP000887564">
    <property type="component" value="Unplaced"/>
</dbReference>
<dbReference type="GO" id="GO:0055088">
    <property type="term" value="P:lipid homeostasis"/>
    <property type="evidence" value="ECO:0007669"/>
    <property type="project" value="TreeGrafter"/>
</dbReference>
<dbReference type="GO" id="GO:0006654">
    <property type="term" value="P:phosphatidic acid biosynthetic process"/>
    <property type="evidence" value="ECO:0007669"/>
    <property type="project" value="TreeGrafter"/>
</dbReference>
<dbReference type="InterPro" id="IPR029058">
    <property type="entry name" value="AB_hydrolase_fold"/>
</dbReference>
<reference evidence="3" key="1">
    <citation type="submission" date="2022-11" db="UniProtKB">
        <authorList>
            <consortium name="WormBaseParasite"/>
        </authorList>
    </citation>
    <scope>IDENTIFICATION</scope>
</reference>